<evidence type="ECO:0000313" key="2">
    <source>
        <dbReference type="Proteomes" id="UP000177269"/>
    </source>
</evidence>
<comment type="caution">
    <text evidence="1">The sequence shown here is derived from an EMBL/GenBank/DDBJ whole genome shotgun (WGS) entry which is preliminary data.</text>
</comment>
<reference evidence="1 2" key="1">
    <citation type="journal article" date="2016" name="Nat. Commun.">
        <title>Thousands of microbial genomes shed light on interconnected biogeochemical processes in an aquifer system.</title>
        <authorList>
            <person name="Anantharaman K."/>
            <person name="Brown C.T."/>
            <person name="Hug L.A."/>
            <person name="Sharon I."/>
            <person name="Castelle C.J."/>
            <person name="Probst A.J."/>
            <person name="Thomas B.C."/>
            <person name="Singh A."/>
            <person name="Wilkins M.J."/>
            <person name="Karaoz U."/>
            <person name="Brodie E.L."/>
            <person name="Williams K.H."/>
            <person name="Hubbard S.S."/>
            <person name="Banfield J.F."/>
        </authorList>
    </citation>
    <scope>NUCLEOTIDE SEQUENCE [LARGE SCALE GENOMIC DNA]</scope>
</reference>
<dbReference type="AlphaFoldDB" id="A0A1G2P0U9"/>
<organism evidence="1 2">
    <name type="scientific">Candidatus Taylorbacteria bacterium RIFCSPLOWO2_12_FULL_43_20</name>
    <dbReference type="NCBI Taxonomy" id="1802332"/>
    <lineage>
        <taxon>Bacteria</taxon>
        <taxon>Candidatus Tayloriibacteriota</taxon>
    </lineage>
</organism>
<name>A0A1G2P0U9_9BACT</name>
<protein>
    <submittedName>
        <fullName evidence="1">Uncharacterized protein</fullName>
    </submittedName>
</protein>
<gene>
    <name evidence="1" type="ORF">A3G52_04060</name>
</gene>
<evidence type="ECO:0000313" key="1">
    <source>
        <dbReference type="EMBL" id="OHA41903.1"/>
    </source>
</evidence>
<proteinExistence type="predicted"/>
<dbReference type="EMBL" id="MHSK01000023">
    <property type="protein sequence ID" value="OHA41903.1"/>
    <property type="molecule type" value="Genomic_DNA"/>
</dbReference>
<dbReference type="Proteomes" id="UP000177269">
    <property type="component" value="Unassembled WGS sequence"/>
</dbReference>
<accession>A0A1G2P0U9</accession>
<sequence>MLPHNLSMKMQVRTTSTITGVDIHSNSHIEIPANTEGEIWLIEYKDLLETIILVTWPALRGNPANGNRRQYPSTRHPHTDKLVFATPELDIRPLQTAW</sequence>